<dbReference type="InParanoid" id="K1R3J4"/>
<protein>
    <submittedName>
        <fullName evidence="1">Uncharacterized protein</fullName>
    </submittedName>
</protein>
<dbReference type="AlphaFoldDB" id="K1R3J4"/>
<dbReference type="EMBL" id="JH822105">
    <property type="protein sequence ID" value="EKC40338.1"/>
    <property type="molecule type" value="Genomic_DNA"/>
</dbReference>
<proteinExistence type="predicted"/>
<sequence>MKGLLILLTLGCLLERGNTAYIQRKNAEGNSPTKVQELRELLDYLKKSFQEEKRNSDDDGRISFEPAEGKTDMLQPIRIWPVMASGLKTLGESDVAGAGRPSIQTIICDLIGNAESLLNRIQKDSALKRIVLVQEPSVEIMKQAERVKVEILSFIALERRKQS</sequence>
<gene>
    <name evidence="1" type="ORF">CGI_10018663</name>
</gene>
<accession>K1R3J4</accession>
<organism evidence="1">
    <name type="scientific">Magallana gigas</name>
    <name type="common">Pacific oyster</name>
    <name type="synonym">Crassostrea gigas</name>
    <dbReference type="NCBI Taxonomy" id="29159"/>
    <lineage>
        <taxon>Eukaryota</taxon>
        <taxon>Metazoa</taxon>
        <taxon>Spiralia</taxon>
        <taxon>Lophotrochozoa</taxon>
        <taxon>Mollusca</taxon>
        <taxon>Bivalvia</taxon>
        <taxon>Autobranchia</taxon>
        <taxon>Pteriomorphia</taxon>
        <taxon>Ostreida</taxon>
        <taxon>Ostreoidea</taxon>
        <taxon>Ostreidae</taxon>
        <taxon>Magallana</taxon>
    </lineage>
</organism>
<name>K1R3J4_MAGGI</name>
<evidence type="ECO:0000313" key="1">
    <source>
        <dbReference type="EMBL" id="EKC40338.1"/>
    </source>
</evidence>
<dbReference type="HOGENOM" id="CLU_1628641_0_0_1"/>
<reference evidence="1" key="1">
    <citation type="journal article" date="2012" name="Nature">
        <title>The oyster genome reveals stress adaptation and complexity of shell formation.</title>
        <authorList>
            <person name="Zhang G."/>
            <person name="Fang X."/>
            <person name="Guo X."/>
            <person name="Li L."/>
            <person name="Luo R."/>
            <person name="Xu F."/>
            <person name="Yang P."/>
            <person name="Zhang L."/>
            <person name="Wang X."/>
            <person name="Qi H."/>
            <person name="Xiong Z."/>
            <person name="Que H."/>
            <person name="Xie Y."/>
            <person name="Holland P.W."/>
            <person name="Paps J."/>
            <person name="Zhu Y."/>
            <person name="Wu F."/>
            <person name="Chen Y."/>
            <person name="Wang J."/>
            <person name="Peng C."/>
            <person name="Meng J."/>
            <person name="Yang L."/>
            <person name="Liu J."/>
            <person name="Wen B."/>
            <person name="Zhang N."/>
            <person name="Huang Z."/>
            <person name="Zhu Q."/>
            <person name="Feng Y."/>
            <person name="Mount A."/>
            <person name="Hedgecock D."/>
            <person name="Xu Z."/>
            <person name="Liu Y."/>
            <person name="Domazet-Loso T."/>
            <person name="Du Y."/>
            <person name="Sun X."/>
            <person name="Zhang S."/>
            <person name="Liu B."/>
            <person name="Cheng P."/>
            <person name="Jiang X."/>
            <person name="Li J."/>
            <person name="Fan D."/>
            <person name="Wang W."/>
            <person name="Fu W."/>
            <person name="Wang T."/>
            <person name="Wang B."/>
            <person name="Zhang J."/>
            <person name="Peng Z."/>
            <person name="Li Y."/>
            <person name="Li N."/>
            <person name="Wang J."/>
            <person name="Chen M."/>
            <person name="He Y."/>
            <person name="Tan F."/>
            <person name="Song X."/>
            <person name="Zheng Q."/>
            <person name="Huang R."/>
            <person name="Yang H."/>
            <person name="Du X."/>
            <person name="Chen L."/>
            <person name="Yang M."/>
            <person name="Gaffney P.M."/>
            <person name="Wang S."/>
            <person name="Luo L."/>
            <person name="She Z."/>
            <person name="Ming Y."/>
            <person name="Huang W."/>
            <person name="Zhang S."/>
            <person name="Huang B."/>
            <person name="Zhang Y."/>
            <person name="Qu T."/>
            <person name="Ni P."/>
            <person name="Miao G."/>
            <person name="Wang J."/>
            <person name="Wang Q."/>
            <person name="Steinberg C.E."/>
            <person name="Wang H."/>
            <person name="Li N."/>
            <person name="Qian L."/>
            <person name="Zhang G."/>
            <person name="Li Y."/>
            <person name="Yang H."/>
            <person name="Liu X."/>
            <person name="Wang J."/>
            <person name="Yin Y."/>
            <person name="Wang J."/>
        </authorList>
    </citation>
    <scope>NUCLEOTIDE SEQUENCE [LARGE SCALE GENOMIC DNA]</scope>
    <source>
        <strain evidence="1">05x7-T-G4-1.051#20</strain>
    </source>
</reference>